<dbReference type="AlphaFoldDB" id="A0A3P7PP52"/>
<proteinExistence type="predicted"/>
<reference evidence="1 2" key="1">
    <citation type="submission" date="2018-11" db="EMBL/GenBank/DDBJ databases">
        <authorList>
            <consortium name="Pathogen Informatics"/>
        </authorList>
    </citation>
    <scope>NUCLEOTIDE SEQUENCE [LARGE SCALE GENOMIC DNA]</scope>
</reference>
<dbReference type="EMBL" id="UYRV01105592">
    <property type="protein sequence ID" value="VDN21369.1"/>
    <property type="molecule type" value="Genomic_DNA"/>
</dbReference>
<evidence type="ECO:0000313" key="1">
    <source>
        <dbReference type="EMBL" id="VDN21369.1"/>
    </source>
</evidence>
<evidence type="ECO:0000313" key="2">
    <source>
        <dbReference type="Proteomes" id="UP000271889"/>
    </source>
</evidence>
<gene>
    <name evidence="1" type="ORF">CGOC_LOCUS9022</name>
</gene>
<protein>
    <submittedName>
        <fullName evidence="1">Uncharacterized protein</fullName>
    </submittedName>
</protein>
<name>A0A3P7PP52_CYLGO</name>
<keyword evidence="2" id="KW-1185">Reference proteome</keyword>
<dbReference type="Proteomes" id="UP000271889">
    <property type="component" value="Unassembled WGS sequence"/>
</dbReference>
<organism evidence="1 2">
    <name type="scientific">Cylicostephanus goldi</name>
    <name type="common">Nematode worm</name>
    <dbReference type="NCBI Taxonomy" id="71465"/>
    <lineage>
        <taxon>Eukaryota</taxon>
        <taxon>Metazoa</taxon>
        <taxon>Ecdysozoa</taxon>
        <taxon>Nematoda</taxon>
        <taxon>Chromadorea</taxon>
        <taxon>Rhabditida</taxon>
        <taxon>Rhabditina</taxon>
        <taxon>Rhabditomorpha</taxon>
        <taxon>Strongyloidea</taxon>
        <taxon>Strongylidae</taxon>
        <taxon>Cylicostephanus</taxon>
    </lineage>
</organism>
<accession>A0A3P7PP52</accession>
<sequence length="96" mass="10469">MTPSQDIKDSFEESLKLNSQEKTNTHIQLDFTSSENNQKTESGATTVPPAFFPGFVTAGSNKVITVTAAALEAAQRRLNEISESEVQLFVYSLSPT</sequence>